<dbReference type="InterPro" id="IPR016177">
    <property type="entry name" value="DNA-bd_dom_sf"/>
</dbReference>
<evidence type="ECO:0000256" key="4">
    <source>
        <dbReference type="ARBA" id="ARBA00023159"/>
    </source>
</evidence>
<keyword evidence="6" id="KW-0539">Nucleus</keyword>
<accession>A0A7J6VUS4</accession>
<feature type="domain" description="AP2/ERF" evidence="8">
    <location>
        <begin position="60"/>
        <end position="118"/>
    </location>
</feature>
<dbReference type="PRINTS" id="PR00367">
    <property type="entry name" value="ETHRSPELEMNT"/>
</dbReference>
<comment type="caution">
    <text evidence="9">The sequence shown here is derived from an EMBL/GenBank/DDBJ whole genome shotgun (WGS) entry which is preliminary data.</text>
</comment>
<proteinExistence type="inferred from homology"/>
<keyword evidence="3" id="KW-0238">DNA-binding</keyword>
<comment type="similarity">
    <text evidence="7">Belongs to the AP2/ERF transcription factor family. ERF subfamily.</text>
</comment>
<reference evidence="9 10" key="1">
    <citation type="submission" date="2020-06" db="EMBL/GenBank/DDBJ databases">
        <title>Transcriptomic and genomic resources for Thalictrum thalictroides and T. hernandezii: Facilitating candidate gene discovery in an emerging model plant lineage.</title>
        <authorList>
            <person name="Arias T."/>
            <person name="Riano-Pachon D.M."/>
            <person name="Di Stilio V.S."/>
        </authorList>
    </citation>
    <scope>NUCLEOTIDE SEQUENCE [LARGE SCALE GENOMIC DNA]</scope>
    <source>
        <strain evidence="10">cv. WT478/WT964</strain>
        <tissue evidence="9">Leaves</tissue>
    </source>
</reference>
<dbReference type="Pfam" id="PF00847">
    <property type="entry name" value="AP2"/>
    <property type="match status" value="1"/>
</dbReference>
<dbReference type="FunFam" id="3.30.730.10:FF:000001">
    <property type="entry name" value="Ethylene-responsive transcription factor 2"/>
    <property type="match status" value="1"/>
</dbReference>
<dbReference type="SUPFAM" id="SSF54171">
    <property type="entry name" value="DNA-binding domain"/>
    <property type="match status" value="1"/>
</dbReference>
<evidence type="ECO:0000256" key="6">
    <source>
        <dbReference type="ARBA" id="ARBA00023242"/>
    </source>
</evidence>
<evidence type="ECO:0000259" key="8">
    <source>
        <dbReference type="PROSITE" id="PS51032"/>
    </source>
</evidence>
<comment type="subcellular location">
    <subcellularLocation>
        <location evidence="1">Nucleus</location>
    </subcellularLocation>
</comment>
<dbReference type="OrthoDB" id="676764at2759"/>
<evidence type="ECO:0000256" key="5">
    <source>
        <dbReference type="ARBA" id="ARBA00023163"/>
    </source>
</evidence>
<evidence type="ECO:0000256" key="3">
    <source>
        <dbReference type="ARBA" id="ARBA00023125"/>
    </source>
</evidence>
<keyword evidence="5" id="KW-0804">Transcription</keyword>
<dbReference type="PROSITE" id="PS51032">
    <property type="entry name" value="AP2_ERF"/>
    <property type="match status" value="1"/>
</dbReference>
<dbReference type="AlphaFoldDB" id="A0A7J6VUS4"/>
<dbReference type="PANTHER" id="PTHR31839">
    <property type="entry name" value="DEHYDRATION-RESPONSIVE ELEMENT-BINDING PROTEIN 1D"/>
    <property type="match status" value="1"/>
</dbReference>
<dbReference type="PANTHER" id="PTHR31839:SF2">
    <property type="entry name" value="DEHYDRATION-RESPONSIVE ELEMENT-BINDING PROTEIN 1D"/>
    <property type="match status" value="1"/>
</dbReference>
<evidence type="ECO:0000313" key="9">
    <source>
        <dbReference type="EMBL" id="KAF5188457.1"/>
    </source>
</evidence>
<name>A0A7J6VUS4_THATH</name>
<dbReference type="EMBL" id="JABWDY010026746">
    <property type="protein sequence ID" value="KAF5188457.1"/>
    <property type="molecule type" value="Genomic_DNA"/>
</dbReference>
<dbReference type="GO" id="GO:0003700">
    <property type="term" value="F:DNA-binding transcription factor activity"/>
    <property type="evidence" value="ECO:0007669"/>
    <property type="project" value="InterPro"/>
</dbReference>
<dbReference type="GO" id="GO:0005634">
    <property type="term" value="C:nucleus"/>
    <property type="evidence" value="ECO:0007669"/>
    <property type="project" value="UniProtKB-SubCell"/>
</dbReference>
<dbReference type="GO" id="GO:0003677">
    <property type="term" value="F:DNA binding"/>
    <property type="evidence" value="ECO:0007669"/>
    <property type="project" value="UniProtKB-KW"/>
</dbReference>
<dbReference type="InterPro" id="IPR045277">
    <property type="entry name" value="DRE1A-I"/>
</dbReference>
<keyword evidence="10" id="KW-1185">Reference proteome</keyword>
<keyword evidence="4" id="KW-0010">Activator</keyword>
<dbReference type="InterPro" id="IPR001471">
    <property type="entry name" value="AP2/ERF_dom"/>
</dbReference>
<keyword evidence="2" id="KW-0805">Transcription regulation</keyword>
<dbReference type="CDD" id="cd00018">
    <property type="entry name" value="AP2"/>
    <property type="match status" value="1"/>
</dbReference>
<evidence type="ECO:0000256" key="1">
    <source>
        <dbReference type="ARBA" id="ARBA00004123"/>
    </source>
</evidence>
<protein>
    <submittedName>
        <fullName evidence="9">Dehydration-responsive element-binding protein 1a</fullName>
    </submittedName>
</protein>
<evidence type="ECO:0000313" key="10">
    <source>
        <dbReference type="Proteomes" id="UP000554482"/>
    </source>
</evidence>
<evidence type="ECO:0000256" key="7">
    <source>
        <dbReference type="ARBA" id="ARBA00024343"/>
    </source>
</evidence>
<evidence type="ECO:0000256" key="2">
    <source>
        <dbReference type="ARBA" id="ARBA00023015"/>
    </source>
</evidence>
<dbReference type="SMART" id="SM00380">
    <property type="entry name" value="AP2"/>
    <property type="match status" value="1"/>
</dbReference>
<sequence length="240" mass="27284">MEFFNQNFQIGSSSYLWDQPESSVDSSTLRSNSDDEVILASNRPKRTAGRKKFRETRHPVYRGVRSRNNDKWVCEVREPNKKNSRIWLGTYQTAEMAARAHDVAALALRGRSACLNFADSLWRLPIPDSSDPKDIRKAASEAAELFRQSSTPSTPKKKDIIFKMDEENVVSKVEEGMDNNVFYLEDEAEYGMPGLLNSMAEGLLLSPPPSAGSNDHFNFNWEDHHMGNDEEEVSLWSFSI</sequence>
<dbReference type="Gene3D" id="3.30.730.10">
    <property type="entry name" value="AP2/ERF domain"/>
    <property type="match status" value="1"/>
</dbReference>
<dbReference type="InterPro" id="IPR036955">
    <property type="entry name" value="AP2/ERF_dom_sf"/>
</dbReference>
<organism evidence="9 10">
    <name type="scientific">Thalictrum thalictroides</name>
    <name type="common">Rue-anemone</name>
    <name type="synonym">Anemone thalictroides</name>
    <dbReference type="NCBI Taxonomy" id="46969"/>
    <lineage>
        <taxon>Eukaryota</taxon>
        <taxon>Viridiplantae</taxon>
        <taxon>Streptophyta</taxon>
        <taxon>Embryophyta</taxon>
        <taxon>Tracheophyta</taxon>
        <taxon>Spermatophyta</taxon>
        <taxon>Magnoliopsida</taxon>
        <taxon>Ranunculales</taxon>
        <taxon>Ranunculaceae</taxon>
        <taxon>Thalictroideae</taxon>
        <taxon>Thalictrum</taxon>
    </lineage>
</organism>
<gene>
    <name evidence="9" type="ORF">FRX31_021956</name>
</gene>
<dbReference type="Proteomes" id="UP000554482">
    <property type="component" value="Unassembled WGS sequence"/>
</dbReference>